<feature type="non-terminal residue" evidence="11">
    <location>
        <position position="46"/>
    </location>
</feature>
<evidence type="ECO:0000256" key="7">
    <source>
        <dbReference type="ARBA" id="ARBA00023114"/>
    </source>
</evidence>
<evidence type="ECO:0000256" key="1">
    <source>
        <dbReference type="ARBA" id="ARBA00009521"/>
    </source>
</evidence>
<dbReference type="InterPro" id="IPR003684">
    <property type="entry name" value="Porin_alphabac"/>
</dbReference>
<evidence type="ECO:0000256" key="10">
    <source>
        <dbReference type="RuleBase" id="RU364005"/>
    </source>
</evidence>
<dbReference type="GO" id="GO:0009279">
    <property type="term" value="C:cell outer membrane"/>
    <property type="evidence" value="ECO:0007669"/>
    <property type="project" value="UniProtKB-SubCell"/>
</dbReference>
<dbReference type="RefSeq" id="WP_231816741.1">
    <property type="nucleotide sequence ID" value="NZ_JAJOZR010000018.1"/>
</dbReference>
<evidence type="ECO:0000313" key="11">
    <source>
        <dbReference type="EMBL" id="MCD7111675.1"/>
    </source>
</evidence>
<keyword evidence="9 10" id="KW-0998">Cell outer membrane</keyword>
<keyword evidence="6 10" id="KW-0406">Ion transport</keyword>
<evidence type="ECO:0000256" key="8">
    <source>
        <dbReference type="ARBA" id="ARBA00023136"/>
    </source>
</evidence>
<evidence type="ECO:0000256" key="9">
    <source>
        <dbReference type="ARBA" id="ARBA00023237"/>
    </source>
</evidence>
<proteinExistence type="inferred from homology"/>
<feature type="chain" id="PRO_5041017931" description="Porin" evidence="10">
    <location>
        <begin position="23"/>
        <end position="46"/>
    </location>
</feature>
<comment type="caution">
    <text evidence="11">The sequence shown here is derived from an EMBL/GenBank/DDBJ whole genome shotgun (WGS) entry which is preliminary data.</text>
</comment>
<comment type="subcellular location">
    <subcellularLocation>
        <location evidence="10">Cell outer membrane</location>
        <topology evidence="10">Multi-pass membrane protein</topology>
    </subcellularLocation>
</comment>
<evidence type="ECO:0000313" key="12">
    <source>
        <dbReference type="Proteomes" id="UP001139089"/>
    </source>
</evidence>
<dbReference type="Pfam" id="PF02530">
    <property type="entry name" value="Porin_2"/>
    <property type="match status" value="1"/>
</dbReference>
<keyword evidence="12" id="KW-1185">Reference proteome</keyword>
<evidence type="ECO:0000256" key="4">
    <source>
        <dbReference type="ARBA" id="ARBA00022692"/>
    </source>
</evidence>
<dbReference type="GO" id="GO:0046930">
    <property type="term" value="C:pore complex"/>
    <property type="evidence" value="ECO:0007669"/>
    <property type="project" value="UniProtKB-KW"/>
</dbReference>
<keyword evidence="2 10" id="KW-0813">Transport</keyword>
<comment type="domain">
    <text evidence="10">Consists of 16-stranded beta-barrel sheets, with large surface-exposed loops, that form a transmembrane pore at the center of each barrel. The pore is partially ocluded by a peptide loop that folds into the pore lumen.</text>
</comment>
<dbReference type="EMBL" id="JAJOZR010000018">
    <property type="protein sequence ID" value="MCD7111675.1"/>
    <property type="molecule type" value="Genomic_DNA"/>
</dbReference>
<keyword evidence="8 10" id="KW-0472">Membrane</keyword>
<keyword evidence="4 10" id="KW-0812">Transmembrane</keyword>
<dbReference type="Proteomes" id="UP001139089">
    <property type="component" value="Unassembled WGS sequence"/>
</dbReference>
<keyword evidence="3 10" id="KW-1134">Transmembrane beta strand</keyword>
<reference evidence="11" key="1">
    <citation type="submission" date="2021-12" db="EMBL/GenBank/DDBJ databases">
        <authorList>
            <person name="Li Y."/>
        </authorList>
    </citation>
    <scope>NUCLEOTIDE SEQUENCE</scope>
    <source>
        <strain evidence="11">DKSPLA3</strain>
    </source>
</reference>
<evidence type="ECO:0000256" key="5">
    <source>
        <dbReference type="ARBA" id="ARBA00022729"/>
    </source>
</evidence>
<feature type="signal peptide" evidence="10">
    <location>
        <begin position="1"/>
        <end position="22"/>
    </location>
</feature>
<protein>
    <recommendedName>
        <fullName evidence="10">Porin</fullName>
    </recommendedName>
</protein>
<gene>
    <name evidence="11" type="ORF">LRX75_21830</name>
</gene>
<dbReference type="AlphaFoldDB" id="A0A9X1NUW8"/>
<comment type="similarity">
    <text evidence="1 10">Belongs to the alphaproteobacteria porin family.</text>
</comment>
<dbReference type="GO" id="GO:0006811">
    <property type="term" value="P:monoatomic ion transport"/>
    <property type="evidence" value="ECO:0007669"/>
    <property type="project" value="UniProtKB-KW"/>
</dbReference>
<evidence type="ECO:0000256" key="6">
    <source>
        <dbReference type="ARBA" id="ARBA00023065"/>
    </source>
</evidence>
<keyword evidence="7 10" id="KW-0626">Porin</keyword>
<evidence type="ECO:0000256" key="2">
    <source>
        <dbReference type="ARBA" id="ARBA00022448"/>
    </source>
</evidence>
<sequence>MNIRRFLIASAAALASGGSVHAADAIVAADPEALSYVRVCDAFGKG</sequence>
<keyword evidence="5 10" id="KW-0732">Signal</keyword>
<comment type="function">
    <text evidence="10">Forms passive diffusion pores that allow small molecular weight hydrophilic materials across the outer membrane.</text>
</comment>
<dbReference type="GO" id="GO:0015288">
    <property type="term" value="F:porin activity"/>
    <property type="evidence" value="ECO:0007669"/>
    <property type="project" value="UniProtKB-KW"/>
</dbReference>
<organism evidence="11 12">
    <name type="scientific">Rhizobium quercicola</name>
    <dbReference type="NCBI Taxonomy" id="2901226"/>
    <lineage>
        <taxon>Bacteria</taxon>
        <taxon>Pseudomonadati</taxon>
        <taxon>Pseudomonadota</taxon>
        <taxon>Alphaproteobacteria</taxon>
        <taxon>Hyphomicrobiales</taxon>
        <taxon>Rhizobiaceae</taxon>
        <taxon>Rhizobium/Agrobacterium group</taxon>
        <taxon>Rhizobium</taxon>
    </lineage>
</organism>
<evidence type="ECO:0000256" key="3">
    <source>
        <dbReference type="ARBA" id="ARBA00022452"/>
    </source>
</evidence>
<accession>A0A9X1NUW8</accession>
<name>A0A9X1NUW8_9HYPH</name>